<accession>A0A6A6Q5P0</accession>
<evidence type="ECO:0000313" key="3">
    <source>
        <dbReference type="EMBL" id="KAF2486953.1"/>
    </source>
</evidence>
<dbReference type="Pfam" id="PF13561">
    <property type="entry name" value="adh_short_C2"/>
    <property type="match status" value="1"/>
</dbReference>
<dbReference type="GO" id="GO:0016491">
    <property type="term" value="F:oxidoreductase activity"/>
    <property type="evidence" value="ECO:0007669"/>
    <property type="project" value="UniProtKB-KW"/>
</dbReference>
<evidence type="ECO:0000313" key="4">
    <source>
        <dbReference type="Proteomes" id="UP000799767"/>
    </source>
</evidence>
<dbReference type="FunFam" id="3.40.50.720:FF:000084">
    <property type="entry name" value="Short-chain dehydrogenase reductase"/>
    <property type="match status" value="1"/>
</dbReference>
<dbReference type="NCBIfam" id="NF005559">
    <property type="entry name" value="PRK07231.1"/>
    <property type="match status" value="1"/>
</dbReference>
<gene>
    <name evidence="3" type="ORF">BDY17DRAFT_292405</name>
</gene>
<keyword evidence="4" id="KW-1185">Reference proteome</keyword>
<dbReference type="AlphaFoldDB" id="A0A6A6Q5P0"/>
<sequence length="248" mass="26233">MPGRLEGKVAIVTGGGGGFGKGIAEKFVAEGAKVVIVDMNEEIGQKTAGEIKAEFVKGNVTSRESWEGIVKTTDEKFGKIDIVVNNAGTTYRNKPTQEVTDEDFDKVFAVNVKSIYYSSNVVVPYMQKKGNGGSFINIASTAGIRPRPGLTWYNASKAAVINATNTLGVEYAKDNIRFNSICPVVALGTGLTDLFIGKPENEKAFVSVVPLGRGSTPRDVANVAAFLGSDEADYLTGVALPVDGGRCV</sequence>
<dbReference type="GeneID" id="54473817"/>
<keyword evidence="1" id="KW-0521">NADP</keyword>
<name>A0A6A6Q5P0_9PEZI</name>
<dbReference type="PRINTS" id="PR00081">
    <property type="entry name" value="GDHRDH"/>
</dbReference>
<protein>
    <recommendedName>
        <fullName evidence="5">Oxidoreductase</fullName>
    </recommendedName>
</protein>
<dbReference type="OrthoDB" id="294295at2759"/>
<evidence type="ECO:0000256" key="1">
    <source>
        <dbReference type="ARBA" id="ARBA00022857"/>
    </source>
</evidence>
<dbReference type="PANTHER" id="PTHR43639:SF5">
    <property type="entry name" value="OXIDOREDUCTASE, SHORT-CHAIN DEHYDROGENASE_REDUCTASE FAMILY (AFU_ORTHOLOGUE AFUA_6G09140)"/>
    <property type="match status" value="1"/>
</dbReference>
<evidence type="ECO:0008006" key="5">
    <source>
        <dbReference type="Google" id="ProtNLM"/>
    </source>
</evidence>
<dbReference type="Gene3D" id="3.40.50.720">
    <property type="entry name" value="NAD(P)-binding Rossmann-like Domain"/>
    <property type="match status" value="1"/>
</dbReference>
<proteinExistence type="predicted"/>
<evidence type="ECO:0000256" key="2">
    <source>
        <dbReference type="ARBA" id="ARBA00023002"/>
    </source>
</evidence>
<dbReference type="RefSeq" id="XP_033593522.1">
    <property type="nucleotide sequence ID" value="XM_033732815.1"/>
</dbReference>
<dbReference type="InterPro" id="IPR002347">
    <property type="entry name" value="SDR_fam"/>
</dbReference>
<organism evidence="3 4">
    <name type="scientific">Neohortaea acidophila</name>
    <dbReference type="NCBI Taxonomy" id="245834"/>
    <lineage>
        <taxon>Eukaryota</taxon>
        <taxon>Fungi</taxon>
        <taxon>Dikarya</taxon>
        <taxon>Ascomycota</taxon>
        <taxon>Pezizomycotina</taxon>
        <taxon>Dothideomycetes</taxon>
        <taxon>Dothideomycetidae</taxon>
        <taxon>Mycosphaerellales</taxon>
        <taxon>Teratosphaeriaceae</taxon>
        <taxon>Neohortaea</taxon>
    </lineage>
</organism>
<dbReference type="SUPFAM" id="SSF51735">
    <property type="entry name" value="NAD(P)-binding Rossmann-fold domains"/>
    <property type="match status" value="1"/>
</dbReference>
<dbReference type="InterPro" id="IPR036291">
    <property type="entry name" value="NAD(P)-bd_dom_sf"/>
</dbReference>
<dbReference type="PANTHER" id="PTHR43639">
    <property type="entry name" value="OXIDOREDUCTASE, SHORT-CHAIN DEHYDROGENASE/REDUCTASE FAMILY (AFU_ORTHOLOGUE AFUA_5G02870)"/>
    <property type="match status" value="1"/>
</dbReference>
<dbReference type="EMBL" id="MU001632">
    <property type="protein sequence ID" value="KAF2486953.1"/>
    <property type="molecule type" value="Genomic_DNA"/>
</dbReference>
<reference evidence="3" key="1">
    <citation type="journal article" date="2020" name="Stud. Mycol.">
        <title>101 Dothideomycetes genomes: a test case for predicting lifestyles and emergence of pathogens.</title>
        <authorList>
            <person name="Haridas S."/>
            <person name="Albert R."/>
            <person name="Binder M."/>
            <person name="Bloem J."/>
            <person name="Labutti K."/>
            <person name="Salamov A."/>
            <person name="Andreopoulos B."/>
            <person name="Baker S."/>
            <person name="Barry K."/>
            <person name="Bills G."/>
            <person name="Bluhm B."/>
            <person name="Cannon C."/>
            <person name="Castanera R."/>
            <person name="Culley D."/>
            <person name="Daum C."/>
            <person name="Ezra D."/>
            <person name="Gonzalez J."/>
            <person name="Henrissat B."/>
            <person name="Kuo A."/>
            <person name="Liang C."/>
            <person name="Lipzen A."/>
            <person name="Lutzoni F."/>
            <person name="Magnuson J."/>
            <person name="Mondo S."/>
            <person name="Nolan M."/>
            <person name="Ohm R."/>
            <person name="Pangilinan J."/>
            <person name="Park H.-J."/>
            <person name="Ramirez L."/>
            <person name="Alfaro M."/>
            <person name="Sun H."/>
            <person name="Tritt A."/>
            <person name="Yoshinaga Y."/>
            <person name="Zwiers L.-H."/>
            <person name="Turgeon B."/>
            <person name="Goodwin S."/>
            <person name="Spatafora J."/>
            <person name="Crous P."/>
            <person name="Grigoriev I."/>
        </authorList>
    </citation>
    <scope>NUCLEOTIDE SEQUENCE</scope>
    <source>
        <strain evidence="3">CBS 113389</strain>
    </source>
</reference>
<dbReference type="PRINTS" id="PR00080">
    <property type="entry name" value="SDRFAMILY"/>
</dbReference>
<keyword evidence="2" id="KW-0560">Oxidoreductase</keyword>
<dbReference type="Proteomes" id="UP000799767">
    <property type="component" value="Unassembled WGS sequence"/>
</dbReference>